<evidence type="ECO:0000313" key="2">
    <source>
        <dbReference type="EMBL" id="CAD8603331.1"/>
    </source>
</evidence>
<evidence type="ECO:0000256" key="1">
    <source>
        <dbReference type="SAM" id="MobiDB-lite"/>
    </source>
</evidence>
<name>A0A7S0Q072_9EUKA</name>
<organism evidence="2">
    <name type="scientific">Coccolithus braarudii</name>
    <dbReference type="NCBI Taxonomy" id="221442"/>
    <lineage>
        <taxon>Eukaryota</taxon>
        <taxon>Haptista</taxon>
        <taxon>Haptophyta</taxon>
        <taxon>Prymnesiophyceae</taxon>
        <taxon>Coccolithales</taxon>
        <taxon>Coccolithaceae</taxon>
        <taxon>Coccolithus</taxon>
    </lineage>
</organism>
<feature type="compositionally biased region" description="Basic and acidic residues" evidence="1">
    <location>
        <begin position="107"/>
        <end position="123"/>
    </location>
</feature>
<feature type="region of interest" description="Disordered" evidence="1">
    <location>
        <begin position="77"/>
        <end position="150"/>
    </location>
</feature>
<dbReference type="EMBL" id="HBEY01013753">
    <property type="protein sequence ID" value="CAD8603331.1"/>
    <property type="molecule type" value="Transcribed_RNA"/>
</dbReference>
<protein>
    <recommendedName>
        <fullName evidence="3">Chromatin target of PRMT1 protein C-terminal domain-containing protein</fullName>
    </recommendedName>
</protein>
<dbReference type="AlphaFoldDB" id="A0A7S0Q072"/>
<gene>
    <name evidence="2" type="ORF">CPEL01642_LOCUS6666</name>
</gene>
<sequence>MVKRGGRPAPAKASAQWYEKPLITSKGQFAFTPVADGVYIEHKWGQNSGHIGIPKENIGRFIDYLTALSEVVGGTAPKAARRATTVGPAKGQGVTKGKGGVSPSKGVAREPKKKKEAEKKPTLEELDADLTSYLSERVDGAAEPVSTTAD</sequence>
<evidence type="ECO:0008006" key="3">
    <source>
        <dbReference type="Google" id="ProtNLM"/>
    </source>
</evidence>
<proteinExistence type="predicted"/>
<accession>A0A7S0Q072</accession>
<reference evidence="2" key="1">
    <citation type="submission" date="2021-01" db="EMBL/GenBank/DDBJ databases">
        <authorList>
            <person name="Corre E."/>
            <person name="Pelletier E."/>
            <person name="Niang G."/>
            <person name="Scheremetjew M."/>
            <person name="Finn R."/>
            <person name="Kale V."/>
            <person name="Holt S."/>
            <person name="Cochrane G."/>
            <person name="Meng A."/>
            <person name="Brown T."/>
            <person name="Cohen L."/>
        </authorList>
    </citation>
    <scope>NUCLEOTIDE SEQUENCE</scope>
    <source>
        <strain evidence="2">PLY182g</strain>
    </source>
</reference>